<feature type="region of interest" description="Disordered" evidence="1">
    <location>
        <begin position="1"/>
        <end position="23"/>
    </location>
</feature>
<sequence length="141" mass="15552">MALRKRPRERRDTAQGRRPGQVECDGAEVDTRLWSGAYEAGWRVRSPSAAAAKRGHWRYVSPGGMIHRTRAAAAVASEDARKRQRTERSDDEDNAMLAVEASMVEAWSDDDDEAEVLESKLALPCLSDALAAHLLYTISAA</sequence>
<accession>A0A0D3IBV4</accession>
<dbReference type="RefSeq" id="XP_005780810.1">
    <property type="nucleotide sequence ID" value="XM_005780753.1"/>
</dbReference>
<dbReference type="GeneID" id="17254889"/>
<dbReference type="AlphaFoldDB" id="A0A0D3IBV4"/>
<keyword evidence="3" id="KW-1185">Reference proteome</keyword>
<reference evidence="2" key="2">
    <citation type="submission" date="2024-10" db="UniProtKB">
        <authorList>
            <consortium name="EnsemblProtists"/>
        </authorList>
    </citation>
    <scope>IDENTIFICATION</scope>
</reference>
<dbReference type="GeneID" id="17273927"/>
<dbReference type="PaxDb" id="2903-EOD08739"/>
<reference evidence="3" key="1">
    <citation type="journal article" date="2013" name="Nature">
        <title>Pan genome of the phytoplankton Emiliania underpins its global distribution.</title>
        <authorList>
            <person name="Read B.A."/>
            <person name="Kegel J."/>
            <person name="Klute M.J."/>
            <person name="Kuo A."/>
            <person name="Lefebvre S.C."/>
            <person name="Maumus F."/>
            <person name="Mayer C."/>
            <person name="Miller J."/>
            <person name="Monier A."/>
            <person name="Salamov A."/>
            <person name="Young J."/>
            <person name="Aguilar M."/>
            <person name="Claverie J.M."/>
            <person name="Frickenhaus S."/>
            <person name="Gonzalez K."/>
            <person name="Herman E.K."/>
            <person name="Lin Y.C."/>
            <person name="Napier J."/>
            <person name="Ogata H."/>
            <person name="Sarno A.F."/>
            <person name="Shmutz J."/>
            <person name="Schroeder D."/>
            <person name="de Vargas C."/>
            <person name="Verret F."/>
            <person name="von Dassow P."/>
            <person name="Valentin K."/>
            <person name="Van de Peer Y."/>
            <person name="Wheeler G."/>
            <person name="Dacks J.B."/>
            <person name="Delwiche C.F."/>
            <person name="Dyhrman S.T."/>
            <person name="Glockner G."/>
            <person name="John U."/>
            <person name="Richards T."/>
            <person name="Worden A.Z."/>
            <person name="Zhang X."/>
            <person name="Grigoriev I.V."/>
            <person name="Allen A.E."/>
            <person name="Bidle K."/>
            <person name="Borodovsky M."/>
            <person name="Bowler C."/>
            <person name="Brownlee C."/>
            <person name="Cock J.M."/>
            <person name="Elias M."/>
            <person name="Gladyshev V.N."/>
            <person name="Groth M."/>
            <person name="Guda C."/>
            <person name="Hadaegh A."/>
            <person name="Iglesias-Rodriguez M.D."/>
            <person name="Jenkins J."/>
            <person name="Jones B.M."/>
            <person name="Lawson T."/>
            <person name="Leese F."/>
            <person name="Lindquist E."/>
            <person name="Lobanov A."/>
            <person name="Lomsadze A."/>
            <person name="Malik S.B."/>
            <person name="Marsh M.E."/>
            <person name="Mackinder L."/>
            <person name="Mock T."/>
            <person name="Mueller-Roeber B."/>
            <person name="Pagarete A."/>
            <person name="Parker M."/>
            <person name="Probert I."/>
            <person name="Quesneville H."/>
            <person name="Raines C."/>
            <person name="Rensing S.A."/>
            <person name="Riano-Pachon D.M."/>
            <person name="Richier S."/>
            <person name="Rokitta S."/>
            <person name="Shiraiwa Y."/>
            <person name="Soanes D.M."/>
            <person name="van der Giezen M."/>
            <person name="Wahlund T.M."/>
            <person name="Williams B."/>
            <person name="Wilson W."/>
            <person name="Wolfe G."/>
            <person name="Wurch L.L."/>
        </authorList>
    </citation>
    <scope>NUCLEOTIDE SEQUENCE</scope>
</reference>
<dbReference type="EnsemblProtists" id="EOD28381">
    <property type="protein sequence ID" value="EOD28381"/>
    <property type="gene ID" value="EMIHUDRAFT_434755"/>
</dbReference>
<dbReference type="HOGENOM" id="CLU_1828969_0_0_1"/>
<dbReference type="Proteomes" id="UP000013827">
    <property type="component" value="Unassembled WGS sequence"/>
</dbReference>
<dbReference type="KEGG" id="ehx:EMIHUDRAFT_434755"/>
<dbReference type="RefSeq" id="XP_005761168.1">
    <property type="nucleotide sequence ID" value="XM_005761111.1"/>
</dbReference>
<protein>
    <submittedName>
        <fullName evidence="2">Uncharacterized protein</fullName>
    </submittedName>
</protein>
<organism evidence="2 3">
    <name type="scientific">Emiliania huxleyi (strain CCMP1516)</name>
    <dbReference type="NCBI Taxonomy" id="280463"/>
    <lineage>
        <taxon>Eukaryota</taxon>
        <taxon>Haptista</taxon>
        <taxon>Haptophyta</taxon>
        <taxon>Prymnesiophyceae</taxon>
        <taxon>Isochrysidales</taxon>
        <taxon>Noelaerhabdaceae</taxon>
        <taxon>Emiliania</taxon>
    </lineage>
</organism>
<dbReference type="EnsemblProtists" id="EOD08739">
    <property type="protein sequence ID" value="EOD08739"/>
    <property type="gene ID" value="EMIHUDRAFT_446317"/>
</dbReference>
<feature type="region of interest" description="Disordered" evidence="1">
    <location>
        <begin position="73"/>
        <end position="95"/>
    </location>
</feature>
<proteinExistence type="predicted"/>
<evidence type="ECO:0000313" key="3">
    <source>
        <dbReference type="Proteomes" id="UP000013827"/>
    </source>
</evidence>
<name>A0A0D3IBV4_EMIH1</name>
<evidence type="ECO:0000256" key="1">
    <source>
        <dbReference type="SAM" id="MobiDB-lite"/>
    </source>
</evidence>
<dbReference type="KEGG" id="ehx:EMIHUDRAFT_446317"/>
<evidence type="ECO:0000313" key="2">
    <source>
        <dbReference type="EnsemblProtists" id="EOD08739"/>
    </source>
</evidence>